<evidence type="ECO:0000259" key="4">
    <source>
        <dbReference type="Pfam" id="PF03328"/>
    </source>
</evidence>
<reference evidence="5 6" key="1">
    <citation type="journal article" date="2019" name="Int. J. Syst. Evol. Microbiol.">
        <title>The Global Catalogue of Microorganisms (GCM) 10K type strain sequencing project: providing services to taxonomists for standard genome sequencing and annotation.</title>
        <authorList>
            <consortium name="The Broad Institute Genomics Platform"/>
            <consortium name="The Broad Institute Genome Sequencing Center for Infectious Disease"/>
            <person name="Wu L."/>
            <person name="Ma J."/>
        </authorList>
    </citation>
    <scope>NUCLEOTIDE SEQUENCE [LARGE SCALE GENOMIC DNA]</scope>
    <source>
        <strain evidence="5 6">XZYJ18</strain>
    </source>
</reference>
<evidence type="ECO:0000313" key="5">
    <source>
        <dbReference type="EMBL" id="MFC4823718.1"/>
    </source>
</evidence>
<dbReference type="PANTHER" id="PTHR30502:SF0">
    <property type="entry name" value="PHOSPHOENOLPYRUVATE CARBOXYLASE FAMILY PROTEIN"/>
    <property type="match status" value="1"/>
</dbReference>
<dbReference type="AlphaFoldDB" id="A0ABD5PZB2"/>
<organism evidence="5 6">
    <name type="scientific">Halorussus aquaticus</name>
    <dbReference type="NCBI Taxonomy" id="2953748"/>
    <lineage>
        <taxon>Archaea</taxon>
        <taxon>Methanobacteriati</taxon>
        <taxon>Methanobacteriota</taxon>
        <taxon>Stenosarchaea group</taxon>
        <taxon>Halobacteria</taxon>
        <taxon>Halobacteriales</taxon>
        <taxon>Haladaptataceae</taxon>
        <taxon>Halorussus</taxon>
    </lineage>
</organism>
<evidence type="ECO:0000256" key="1">
    <source>
        <dbReference type="ARBA" id="ARBA00005568"/>
    </source>
</evidence>
<dbReference type="Proteomes" id="UP001595945">
    <property type="component" value="Unassembled WGS sequence"/>
</dbReference>
<dbReference type="InterPro" id="IPR015813">
    <property type="entry name" value="Pyrv/PenolPyrv_kinase-like_dom"/>
</dbReference>
<proteinExistence type="inferred from homology"/>
<evidence type="ECO:0000313" key="6">
    <source>
        <dbReference type="Proteomes" id="UP001595945"/>
    </source>
</evidence>
<dbReference type="InterPro" id="IPR050251">
    <property type="entry name" value="HpcH-HpaI_aldolase"/>
</dbReference>
<dbReference type="RefSeq" id="WP_254270306.1">
    <property type="nucleotide sequence ID" value="NZ_CP100401.1"/>
</dbReference>
<dbReference type="SUPFAM" id="SSF51621">
    <property type="entry name" value="Phosphoenolpyruvate/pyruvate domain"/>
    <property type="match status" value="1"/>
</dbReference>
<keyword evidence="3 5" id="KW-0456">Lyase</keyword>
<comment type="similarity">
    <text evidence="1">Belongs to the HpcH/HpaI aldolase family.</text>
</comment>
<keyword evidence="2" id="KW-0479">Metal-binding</keyword>
<dbReference type="InterPro" id="IPR040442">
    <property type="entry name" value="Pyrv_kinase-like_dom_sf"/>
</dbReference>
<name>A0ABD5PZB2_9EURY</name>
<sequence length="258" mass="27373">MTDAPDFKRRLRDGDPVVGHWLSIGHPAVAEVCARDADFAVVDTEHAPTDIETVADTVRAVEAAGDGTTAALARAAWNDPVRIKRLLDTGVSGVLVPMVETAAEAREAVEATRYPPEGVRGIAGSRANDYGRDLAEQVASGGDHIVTVVQVETERAAENAADIAAVEGVDALLVGPTDLSGSLGVFGEYDSEAFRETVESVLDRAHESETPVGTLATSEDEIRRWSDYGYDYQIVGTDAGYLASGAERAHSAYDDAMR</sequence>
<protein>
    <submittedName>
        <fullName evidence="5">HpcH/HpaI aldolase/citrate lyase family protein</fullName>
    </submittedName>
</protein>
<dbReference type="GeneID" id="73046979"/>
<dbReference type="GO" id="GO:0046872">
    <property type="term" value="F:metal ion binding"/>
    <property type="evidence" value="ECO:0007669"/>
    <property type="project" value="UniProtKB-KW"/>
</dbReference>
<dbReference type="Pfam" id="PF03328">
    <property type="entry name" value="HpcH_HpaI"/>
    <property type="match status" value="1"/>
</dbReference>
<dbReference type="InterPro" id="IPR005000">
    <property type="entry name" value="Aldolase/citrate-lyase_domain"/>
</dbReference>
<dbReference type="GO" id="GO:0016829">
    <property type="term" value="F:lyase activity"/>
    <property type="evidence" value="ECO:0007669"/>
    <property type="project" value="UniProtKB-KW"/>
</dbReference>
<keyword evidence="6" id="KW-1185">Reference proteome</keyword>
<evidence type="ECO:0000256" key="3">
    <source>
        <dbReference type="ARBA" id="ARBA00023239"/>
    </source>
</evidence>
<dbReference type="PANTHER" id="PTHR30502">
    <property type="entry name" value="2-KETO-3-DEOXY-L-RHAMNONATE ALDOLASE"/>
    <property type="match status" value="1"/>
</dbReference>
<evidence type="ECO:0000256" key="2">
    <source>
        <dbReference type="ARBA" id="ARBA00022723"/>
    </source>
</evidence>
<accession>A0ABD5PZB2</accession>
<gene>
    <name evidence="5" type="ORF">ACFO9K_05550</name>
</gene>
<dbReference type="EMBL" id="JBHSHT010000001">
    <property type="protein sequence ID" value="MFC4823718.1"/>
    <property type="molecule type" value="Genomic_DNA"/>
</dbReference>
<feature type="domain" description="HpcH/HpaI aldolase/citrate lyase" evidence="4">
    <location>
        <begin position="20"/>
        <end position="241"/>
    </location>
</feature>
<dbReference type="Gene3D" id="3.20.20.60">
    <property type="entry name" value="Phosphoenolpyruvate-binding domains"/>
    <property type="match status" value="1"/>
</dbReference>
<comment type="caution">
    <text evidence="5">The sequence shown here is derived from an EMBL/GenBank/DDBJ whole genome shotgun (WGS) entry which is preliminary data.</text>
</comment>